<proteinExistence type="predicted"/>
<dbReference type="OrthoDB" id="6594135at2759"/>
<keyword evidence="3" id="KW-1185">Reference proteome</keyword>
<feature type="signal peptide" evidence="1">
    <location>
        <begin position="1"/>
        <end position="19"/>
    </location>
</feature>
<dbReference type="EMBL" id="VYZN01000056">
    <property type="protein sequence ID" value="KAE9525990.1"/>
    <property type="molecule type" value="Genomic_DNA"/>
</dbReference>
<dbReference type="AlphaFoldDB" id="A0A6G0T4Y4"/>
<feature type="chain" id="PRO_5026247253" evidence="1">
    <location>
        <begin position="20"/>
        <end position="452"/>
    </location>
</feature>
<comment type="caution">
    <text evidence="2">The sequence shown here is derived from an EMBL/GenBank/DDBJ whole genome shotgun (WGS) entry which is preliminary data.</text>
</comment>
<accession>A0A6G0T4Y4</accession>
<name>A0A6G0T4Y4_APHGL</name>
<evidence type="ECO:0000256" key="1">
    <source>
        <dbReference type="SAM" id="SignalP"/>
    </source>
</evidence>
<keyword evidence="1" id="KW-0732">Signal</keyword>
<organism evidence="2 3">
    <name type="scientific">Aphis glycines</name>
    <name type="common">Soybean aphid</name>
    <dbReference type="NCBI Taxonomy" id="307491"/>
    <lineage>
        <taxon>Eukaryota</taxon>
        <taxon>Metazoa</taxon>
        <taxon>Ecdysozoa</taxon>
        <taxon>Arthropoda</taxon>
        <taxon>Hexapoda</taxon>
        <taxon>Insecta</taxon>
        <taxon>Pterygota</taxon>
        <taxon>Neoptera</taxon>
        <taxon>Paraneoptera</taxon>
        <taxon>Hemiptera</taxon>
        <taxon>Sternorrhyncha</taxon>
        <taxon>Aphidomorpha</taxon>
        <taxon>Aphidoidea</taxon>
        <taxon>Aphididae</taxon>
        <taxon>Aphidini</taxon>
        <taxon>Aphis</taxon>
        <taxon>Aphis</taxon>
    </lineage>
</organism>
<dbReference type="Proteomes" id="UP000475862">
    <property type="component" value="Unassembled WGS sequence"/>
</dbReference>
<evidence type="ECO:0000313" key="3">
    <source>
        <dbReference type="Proteomes" id="UP000475862"/>
    </source>
</evidence>
<reference evidence="2 3" key="1">
    <citation type="submission" date="2019-08" db="EMBL/GenBank/DDBJ databases">
        <title>The genome of the soybean aphid Biotype 1, its phylome, world population structure and adaptation to the North American continent.</title>
        <authorList>
            <person name="Giordano R."/>
            <person name="Donthu R.K."/>
            <person name="Hernandez A.G."/>
            <person name="Wright C.L."/>
            <person name="Zimin A.V."/>
        </authorList>
    </citation>
    <scope>NUCLEOTIDE SEQUENCE [LARGE SCALE GENOMIC DNA]</scope>
    <source>
        <tissue evidence="2">Whole aphids</tissue>
    </source>
</reference>
<evidence type="ECO:0000313" key="2">
    <source>
        <dbReference type="EMBL" id="KAE9525990.1"/>
    </source>
</evidence>
<sequence>MKYLMLFPIHLLILQTLENMGVLIRPKQVVVDERLNDRLQHAFYSQPCGKRKLKAMIIKLFYPFFLYYDNFQVNYPLGSYAISLFKTDDLNTFGNELIFKDLISKLNFLESTGIDISLIVFDNLGLHTILGFVQSFVACYLCRFCKTHRNVCHNQTIQDDNSLRNAVNYLYNVASNSVSISGIRELCDWDQVYSFSVISNYSVDIMHDLLEGVCNYDIDIRNIPPLISEENLIRQDVLKMSASEMLCLTKYLRLIIGDLIPEQSELWLLYIILKKILDIVLEEIILLQTLILEHHELYLRLSHSNLKPKHHHMVHYPLIISQSGPLSHHWCMRFEAKHKKLKETANYITSKKNITLTLSLKQQLQLAYRLLATTNNMYSINIYIYIYCPCQNYFFHGLVLSLCQEHNSMLPLFGLIKSVFVNEMNKPFAICNQFNTLYFDEHCQSSGGTTYD</sequence>
<gene>
    <name evidence="2" type="ORF">AGLY_013932</name>
</gene>
<protein>
    <submittedName>
        <fullName evidence="2">Uncharacterized protein</fullName>
    </submittedName>
</protein>